<dbReference type="InterPro" id="IPR029057">
    <property type="entry name" value="PRTase-like"/>
</dbReference>
<gene>
    <name evidence="2" type="primary">upp</name>
</gene>
<evidence type="ECO:0000259" key="1">
    <source>
        <dbReference type="Pfam" id="PF14681"/>
    </source>
</evidence>
<keyword evidence="2" id="KW-0934">Plastid</keyword>
<dbReference type="Gene3D" id="3.40.50.2020">
    <property type="match status" value="1"/>
</dbReference>
<proteinExistence type="predicted"/>
<feature type="domain" description="Phosphoribosyltransferase" evidence="1">
    <location>
        <begin position="8"/>
        <end position="195"/>
    </location>
</feature>
<evidence type="ECO:0000313" key="2">
    <source>
        <dbReference type="EMBL" id="AYR05775.1"/>
    </source>
</evidence>
<dbReference type="AlphaFoldDB" id="A0A3G3MG24"/>
<organism evidence="2">
    <name type="scientific">Lithothamnion sp</name>
    <dbReference type="NCBI Taxonomy" id="1940749"/>
    <lineage>
        <taxon>Eukaryota</taxon>
        <taxon>Rhodophyta</taxon>
        <taxon>Florideophyceae</taxon>
        <taxon>Corallinophycidae</taxon>
        <taxon>Hapalidiales</taxon>
        <taxon>Hapalidiaceae</taxon>
        <taxon>Melobesioideae</taxon>
        <taxon>Lithothamnion</taxon>
    </lineage>
</organism>
<name>A0A3G3MG24_9FLOR</name>
<protein>
    <submittedName>
        <fullName evidence="2">Uracil phosphoribosyltransferase</fullName>
    </submittedName>
</protein>
<reference evidence="2" key="1">
    <citation type="journal article" date="2018" name="Genome Biol. Evol.">
        <title>Mitochondrial and Plastid Genomes from Coralline Red Algae Provide Insights into the Incongruent Evolutionary Histories of Organelles.</title>
        <authorList>
            <person name="Lee J."/>
            <person name="Song H.J."/>
            <person name="In Park S."/>
            <person name="Lee Y.M."/>
            <person name="Jeong S.Y."/>
            <person name="Oh Cho T."/>
            <person name="Kim J.H."/>
            <person name="Choi H.G."/>
            <person name="Choi C.G."/>
            <person name="Nelson W.A."/>
            <person name="Fredericq S."/>
            <person name="Bhattacharya D."/>
            <person name="Su Yoon H."/>
        </authorList>
    </citation>
    <scope>NUCLEOTIDE SEQUENCE</scope>
</reference>
<sequence>MKLNIYTISHPITQLLSSNIQNRHFQSDTKNHTWKQLGLFLIYETIRNWIKIYKLKIKQINIIKELKILDPKESYLVIANITIDLGLIQEAKDLLPKCSISLIDFNKNNPSFLIDSNFSYIPKKIDRSTKIIIIEKYINTEYFLKLMDYLTNIKKINIISIRLICIVCEDSKLITISHKYPQLNIYTTQITSNVHTETNNYLKKF</sequence>
<geneLocation type="plastid" evidence="2"/>
<dbReference type="GO" id="GO:0016757">
    <property type="term" value="F:glycosyltransferase activity"/>
    <property type="evidence" value="ECO:0007669"/>
    <property type="project" value="UniProtKB-KW"/>
</dbReference>
<keyword evidence="2" id="KW-0808">Transferase</keyword>
<dbReference type="SUPFAM" id="SSF53271">
    <property type="entry name" value="PRTase-like"/>
    <property type="match status" value="1"/>
</dbReference>
<keyword evidence="2" id="KW-0328">Glycosyltransferase</keyword>
<accession>A0A3G3MG24</accession>
<dbReference type="EMBL" id="MH281627">
    <property type="protein sequence ID" value="AYR05775.1"/>
    <property type="molecule type" value="Genomic_DNA"/>
</dbReference>
<dbReference type="InterPro" id="IPR000836">
    <property type="entry name" value="PRTase_dom"/>
</dbReference>
<dbReference type="Pfam" id="PF14681">
    <property type="entry name" value="UPRTase"/>
    <property type="match status" value="1"/>
</dbReference>